<sequence length="170" mass="18054">MDPSTSKFLEARPFAVLPVSPPLAALYATQTPELANNADWCSKCGSYLLNGAAEIRIVHDRKQRALRRTCRGCGWKIETLAGRGYPTSLTAQKANPLPSSPSPVLPAPTPQIPSPSPSMPSSAVPTKARSKKKSGLQMLLSQNRDKETQRLGKKDGEAASGGLAAFLSGL</sequence>
<dbReference type="EMBL" id="LUEZ02000049">
    <property type="protein sequence ID" value="RDB22666.1"/>
    <property type="molecule type" value="Genomic_DNA"/>
</dbReference>
<feature type="region of interest" description="Disordered" evidence="1">
    <location>
        <begin position="88"/>
        <end position="170"/>
    </location>
</feature>
<proteinExistence type="predicted"/>
<dbReference type="OrthoDB" id="2685617at2759"/>
<feature type="compositionally biased region" description="Pro residues" evidence="1">
    <location>
        <begin position="98"/>
        <end position="118"/>
    </location>
</feature>
<gene>
    <name evidence="2" type="ORF">Hypma_010107</name>
</gene>
<dbReference type="AlphaFoldDB" id="A0A369JV91"/>
<name>A0A369JV91_HYPMA</name>
<dbReference type="Proteomes" id="UP000076154">
    <property type="component" value="Unassembled WGS sequence"/>
</dbReference>
<evidence type="ECO:0000313" key="2">
    <source>
        <dbReference type="EMBL" id="RDB22666.1"/>
    </source>
</evidence>
<protein>
    <submittedName>
        <fullName evidence="2">Uncharacterized protein</fullName>
    </submittedName>
</protein>
<evidence type="ECO:0000313" key="3">
    <source>
        <dbReference type="Proteomes" id="UP000076154"/>
    </source>
</evidence>
<dbReference type="InParanoid" id="A0A369JV91"/>
<feature type="compositionally biased region" description="Basic and acidic residues" evidence="1">
    <location>
        <begin position="143"/>
        <end position="157"/>
    </location>
</feature>
<keyword evidence="3" id="KW-1185">Reference proteome</keyword>
<reference evidence="2" key="1">
    <citation type="submission" date="2018-04" db="EMBL/GenBank/DDBJ databases">
        <title>Whole genome sequencing of Hypsizygus marmoreus.</title>
        <authorList>
            <person name="Choi I.-G."/>
            <person name="Min B."/>
            <person name="Kim J.-G."/>
            <person name="Kim S."/>
            <person name="Oh Y.-L."/>
            <person name="Kong W.-S."/>
            <person name="Park H."/>
            <person name="Jeong J."/>
            <person name="Song E.-S."/>
        </authorList>
    </citation>
    <scope>NUCLEOTIDE SEQUENCE [LARGE SCALE GENOMIC DNA]</scope>
    <source>
        <strain evidence="2">51987-8</strain>
    </source>
</reference>
<evidence type="ECO:0000256" key="1">
    <source>
        <dbReference type="SAM" id="MobiDB-lite"/>
    </source>
</evidence>
<organism evidence="2 3">
    <name type="scientific">Hypsizygus marmoreus</name>
    <name type="common">White beech mushroom</name>
    <name type="synonym">Agaricus marmoreus</name>
    <dbReference type="NCBI Taxonomy" id="39966"/>
    <lineage>
        <taxon>Eukaryota</taxon>
        <taxon>Fungi</taxon>
        <taxon>Dikarya</taxon>
        <taxon>Basidiomycota</taxon>
        <taxon>Agaricomycotina</taxon>
        <taxon>Agaricomycetes</taxon>
        <taxon>Agaricomycetidae</taxon>
        <taxon>Agaricales</taxon>
        <taxon>Tricholomatineae</taxon>
        <taxon>Lyophyllaceae</taxon>
        <taxon>Hypsizygus</taxon>
    </lineage>
</organism>
<feature type="compositionally biased region" description="Low complexity" evidence="1">
    <location>
        <begin position="158"/>
        <end position="170"/>
    </location>
</feature>
<accession>A0A369JV91</accession>
<comment type="caution">
    <text evidence="2">The sequence shown here is derived from an EMBL/GenBank/DDBJ whole genome shotgun (WGS) entry which is preliminary data.</text>
</comment>